<name>A0A8S0Q7F1_OLEEU</name>
<feature type="region of interest" description="Disordered" evidence="1">
    <location>
        <begin position="28"/>
        <end position="49"/>
    </location>
</feature>
<dbReference type="AlphaFoldDB" id="A0A8S0Q7F1"/>
<evidence type="ECO:0000256" key="1">
    <source>
        <dbReference type="SAM" id="MobiDB-lite"/>
    </source>
</evidence>
<dbReference type="Gramene" id="OE9A015115T1">
    <property type="protein sequence ID" value="OE9A015115C1"/>
    <property type="gene ID" value="OE9A015115"/>
</dbReference>
<feature type="non-terminal residue" evidence="2">
    <location>
        <position position="207"/>
    </location>
</feature>
<evidence type="ECO:0000313" key="3">
    <source>
        <dbReference type="Proteomes" id="UP000594638"/>
    </source>
</evidence>
<comment type="caution">
    <text evidence="2">The sequence shown here is derived from an EMBL/GenBank/DDBJ whole genome shotgun (WGS) entry which is preliminary data.</text>
</comment>
<keyword evidence="3" id="KW-1185">Reference proteome</keyword>
<proteinExistence type="predicted"/>
<dbReference type="EMBL" id="CACTIH010001252">
    <property type="protein sequence ID" value="CAA2962656.1"/>
    <property type="molecule type" value="Genomic_DNA"/>
</dbReference>
<accession>A0A8S0Q7F1</accession>
<evidence type="ECO:0000313" key="2">
    <source>
        <dbReference type="EMBL" id="CAA2962656.1"/>
    </source>
</evidence>
<protein>
    <submittedName>
        <fullName evidence="2">Uncharacterized protein</fullName>
    </submittedName>
</protein>
<organism evidence="2 3">
    <name type="scientific">Olea europaea subsp. europaea</name>
    <dbReference type="NCBI Taxonomy" id="158383"/>
    <lineage>
        <taxon>Eukaryota</taxon>
        <taxon>Viridiplantae</taxon>
        <taxon>Streptophyta</taxon>
        <taxon>Embryophyta</taxon>
        <taxon>Tracheophyta</taxon>
        <taxon>Spermatophyta</taxon>
        <taxon>Magnoliopsida</taxon>
        <taxon>eudicotyledons</taxon>
        <taxon>Gunneridae</taxon>
        <taxon>Pentapetalae</taxon>
        <taxon>asterids</taxon>
        <taxon>lamiids</taxon>
        <taxon>Lamiales</taxon>
        <taxon>Oleaceae</taxon>
        <taxon>Oleeae</taxon>
        <taxon>Olea</taxon>
    </lineage>
</organism>
<reference evidence="2 3" key="1">
    <citation type="submission" date="2019-12" db="EMBL/GenBank/DDBJ databases">
        <authorList>
            <person name="Alioto T."/>
            <person name="Alioto T."/>
            <person name="Gomez Garrido J."/>
        </authorList>
    </citation>
    <scope>NUCLEOTIDE SEQUENCE [LARGE SCALE GENOMIC DNA]</scope>
</reference>
<sequence length="207" mass="22256">MIGEAHIGHAEVGDFNAFAHQDEVQLNTRGPRRERGQARGVGAAQPGCPHEQIDLVRSPERVEVTGNNDRLWRLHNQIVQGAKLILAVAEFQGQVHQEHTHVIELELNDQALDAGIEVVEAFAVHMRSGQECVGLLAHNGYEVVDGPRTVLALKRGIVADLAGNVLGLVHHAGTDGTGVDLDEADHIRMLVADEVGNAVEDLAVAAQ</sequence>
<dbReference type="Proteomes" id="UP000594638">
    <property type="component" value="Unassembled WGS sequence"/>
</dbReference>
<gene>
    <name evidence="2" type="ORF">OLEA9_A015115</name>
</gene>